<feature type="chain" id="PRO_5046927291" evidence="2">
    <location>
        <begin position="25"/>
        <end position="340"/>
    </location>
</feature>
<dbReference type="Gene3D" id="3.40.190.170">
    <property type="entry name" value="Bacterial extracellular solute-binding protein, family 7"/>
    <property type="match status" value="1"/>
</dbReference>
<sequence>MKGKKGIPAAVLWMAFCIALWGCAAQNTSRETENVPEFVLTYAENQAEDYPTTQGAYKFAELVKERTDGRVEIIVNAQGTLGDERTVIEQMQFGGIDFARVSLSPLSEFVPELNVLQLPYLYTGADHMWKVLEGEIGDRFLNSFDYSGLVALSWYDAGARNFYNSSHSIERLEDMKGMVIRVQESELMSDSIRALGAVPKQMAYGEVYSGLQIGEIDGAENNWPSYESARHFEVARYYTIDEHTRVPELQLAARSTWEKLPEDYRDVIRECAEESARYERRLWREREVLSEKKIRDAGGIITQLTPEEKERFQAAVMPMYQKYCSDYTDVIERIVEAGKT</sequence>
<feature type="signal peptide" evidence="2">
    <location>
        <begin position="1"/>
        <end position="24"/>
    </location>
</feature>
<gene>
    <name evidence="3" type="ORF">F130042H8_04690</name>
</gene>
<dbReference type="EMBL" id="BAABXL010000001">
    <property type="protein sequence ID" value="GAA6267409.1"/>
    <property type="molecule type" value="Genomic_DNA"/>
</dbReference>
<dbReference type="CDD" id="cd13671">
    <property type="entry name" value="PBP2_TRAP_SBP_like_3"/>
    <property type="match status" value="1"/>
</dbReference>
<dbReference type="NCBIfam" id="TIGR00787">
    <property type="entry name" value="dctP"/>
    <property type="match status" value="1"/>
</dbReference>
<dbReference type="NCBIfam" id="NF037995">
    <property type="entry name" value="TRAP_S1"/>
    <property type="match status" value="1"/>
</dbReference>
<proteinExistence type="predicted"/>
<reference evidence="3 4" key="1">
    <citation type="submission" date="2024-04" db="EMBL/GenBank/DDBJ databases">
        <title>Defined microbial consortia suppress multidrug-resistant proinflammatory Enterobacteriaceae via ecological control.</title>
        <authorList>
            <person name="Furuichi M."/>
            <person name="Kawaguchi T."/>
            <person name="Pust M."/>
            <person name="Yasuma K."/>
            <person name="Plichta D."/>
            <person name="Hasegawa N."/>
            <person name="Ohya T."/>
            <person name="Bhattarai S."/>
            <person name="Sasajima S."/>
            <person name="Aoto Y."/>
            <person name="Tuganbaev T."/>
            <person name="Yaginuma M."/>
            <person name="Ueda M."/>
            <person name="Okahashi N."/>
            <person name="Amafuji K."/>
            <person name="Kiridooshi Y."/>
            <person name="Sugita K."/>
            <person name="Strazar M."/>
            <person name="Skelly A."/>
            <person name="Suda W."/>
            <person name="Hattori M."/>
            <person name="Nakamoto N."/>
            <person name="Caballero S."/>
            <person name="Norman J."/>
            <person name="Olle B."/>
            <person name="Tanoue T."/>
            <person name="Arita M."/>
            <person name="Bucci V."/>
            <person name="Atarashi K."/>
            <person name="Xavier R."/>
            <person name="Honda K."/>
        </authorList>
    </citation>
    <scope>NUCLEOTIDE SEQUENCE [LARGE SCALE GENOMIC DNA]</scope>
    <source>
        <strain evidence="4">f13</strain>
    </source>
</reference>
<name>A0ABQ0ATQ0_9FIRM</name>
<dbReference type="InterPro" id="IPR018389">
    <property type="entry name" value="DctP_fam"/>
</dbReference>
<dbReference type="InterPro" id="IPR038404">
    <property type="entry name" value="TRAP_DctP_sf"/>
</dbReference>
<organism evidence="3 4">
    <name type="scientific">Enterocloster alcoholdehydrogenati</name>
    <dbReference type="NCBI Taxonomy" id="2547410"/>
    <lineage>
        <taxon>Bacteria</taxon>
        <taxon>Bacillati</taxon>
        <taxon>Bacillota</taxon>
        <taxon>Clostridia</taxon>
        <taxon>Lachnospirales</taxon>
        <taxon>Lachnospiraceae</taxon>
        <taxon>Enterocloster</taxon>
    </lineage>
</organism>
<dbReference type="PANTHER" id="PTHR33376:SF2">
    <property type="entry name" value="DICARBOXYLATE-BINDING PERIPLASMIC PROTEIN"/>
    <property type="match status" value="1"/>
</dbReference>
<protein>
    <submittedName>
        <fullName evidence="3">TRAP transporter substrate-binding protein</fullName>
    </submittedName>
</protein>
<dbReference type="Proteomes" id="UP001600894">
    <property type="component" value="Unassembled WGS sequence"/>
</dbReference>
<evidence type="ECO:0000256" key="1">
    <source>
        <dbReference type="ARBA" id="ARBA00022729"/>
    </source>
</evidence>
<comment type="caution">
    <text evidence="3">The sequence shown here is derived from an EMBL/GenBank/DDBJ whole genome shotgun (WGS) entry which is preliminary data.</text>
</comment>
<dbReference type="Pfam" id="PF03480">
    <property type="entry name" value="DctP"/>
    <property type="match status" value="1"/>
</dbReference>
<evidence type="ECO:0000313" key="4">
    <source>
        <dbReference type="Proteomes" id="UP001600894"/>
    </source>
</evidence>
<keyword evidence="1 2" id="KW-0732">Signal</keyword>
<dbReference type="InterPro" id="IPR004682">
    <property type="entry name" value="TRAP_DctP"/>
</dbReference>
<keyword evidence="4" id="KW-1185">Reference proteome</keyword>
<evidence type="ECO:0000256" key="2">
    <source>
        <dbReference type="SAM" id="SignalP"/>
    </source>
</evidence>
<dbReference type="PIRSF" id="PIRSF006470">
    <property type="entry name" value="DctB"/>
    <property type="match status" value="1"/>
</dbReference>
<accession>A0ABQ0ATQ0</accession>
<evidence type="ECO:0000313" key="3">
    <source>
        <dbReference type="EMBL" id="GAA6267409.1"/>
    </source>
</evidence>
<dbReference type="PANTHER" id="PTHR33376">
    <property type="match status" value="1"/>
</dbReference>